<name>A0ACB5UKE5_9FIRM</name>
<evidence type="ECO:0000313" key="2">
    <source>
        <dbReference type="Proteomes" id="UP001374599"/>
    </source>
</evidence>
<sequence length="173" mass="19373">MILEGIVLSIIVGYIRKGRLINFENIEIKAWYLIIACQLLQIIAIRLGNIININTTAFYIMHILSYIILIIPLVINHRLLSMNLLSIGTILNLIPIALNNGKMPVYLPQGVNASFDMGHVLATNTTKAYILSDIISILRPYPLPKIISIGDIFILIGIFLLIQHGMLKTKTKV</sequence>
<keyword evidence="2" id="KW-1185">Reference proteome</keyword>
<reference evidence="1" key="1">
    <citation type="submission" date="2023-09" db="EMBL/GenBank/DDBJ databases">
        <title>Vallitalea sediminicola and Vallitalea maricola sp. nov., anaerobic bacteria isolated from marine sediment.</title>
        <authorList>
            <person name="Hirano S."/>
            <person name="Maeda A."/>
            <person name="Terahara T."/>
            <person name="Mori K."/>
            <person name="Hamada M."/>
            <person name="Matsumoto R."/>
            <person name="Kobayashi T."/>
        </authorList>
    </citation>
    <scope>NUCLEOTIDE SEQUENCE</scope>
    <source>
        <strain evidence="1">AN17-2</strain>
    </source>
</reference>
<dbReference type="EMBL" id="BTPU01000034">
    <property type="protein sequence ID" value="GMQ63020.1"/>
    <property type="molecule type" value="Genomic_DNA"/>
</dbReference>
<accession>A0ACB5UKE5</accession>
<evidence type="ECO:0000313" key="1">
    <source>
        <dbReference type="EMBL" id="GMQ63020.1"/>
    </source>
</evidence>
<dbReference type="Proteomes" id="UP001374599">
    <property type="component" value="Unassembled WGS sequence"/>
</dbReference>
<comment type="caution">
    <text evidence="1">The sequence shown here is derived from an EMBL/GenBank/DDBJ whole genome shotgun (WGS) entry which is preliminary data.</text>
</comment>
<gene>
    <name evidence="1" type="ORF">AN2V17_22520</name>
</gene>
<proteinExistence type="predicted"/>
<organism evidence="1 2">
    <name type="scientific">Vallitalea maricola</name>
    <dbReference type="NCBI Taxonomy" id="3074433"/>
    <lineage>
        <taxon>Bacteria</taxon>
        <taxon>Bacillati</taxon>
        <taxon>Bacillota</taxon>
        <taxon>Clostridia</taxon>
        <taxon>Lachnospirales</taxon>
        <taxon>Vallitaleaceae</taxon>
        <taxon>Vallitalea</taxon>
    </lineage>
</organism>
<protein>
    <submittedName>
        <fullName evidence="1">Uncharacterized protein</fullName>
    </submittedName>
</protein>